<proteinExistence type="predicted"/>
<dbReference type="GO" id="GO:0003677">
    <property type="term" value="F:DNA binding"/>
    <property type="evidence" value="ECO:0007669"/>
    <property type="project" value="UniProtKB-KW"/>
</dbReference>
<organism evidence="3 4">
    <name type="scientific">Enterobacillus tribolii</name>
    <dbReference type="NCBI Taxonomy" id="1487935"/>
    <lineage>
        <taxon>Bacteria</taxon>
        <taxon>Pseudomonadati</taxon>
        <taxon>Pseudomonadota</taxon>
        <taxon>Gammaproteobacteria</taxon>
        <taxon>Enterobacterales</taxon>
        <taxon>Hafniaceae</taxon>
        <taxon>Enterobacillus</taxon>
    </lineage>
</organism>
<dbReference type="SMART" id="SM00421">
    <property type="entry name" value="HTH_LUXR"/>
    <property type="match status" value="1"/>
</dbReference>
<dbReference type="Gene3D" id="1.10.10.10">
    <property type="entry name" value="Winged helix-like DNA-binding domain superfamily/Winged helix DNA-binding domain"/>
    <property type="match status" value="1"/>
</dbReference>
<dbReference type="SUPFAM" id="SSF46894">
    <property type="entry name" value="C-terminal effector domain of the bipartite response regulators"/>
    <property type="match status" value="1"/>
</dbReference>
<dbReference type="GO" id="GO:0006355">
    <property type="term" value="P:regulation of DNA-templated transcription"/>
    <property type="evidence" value="ECO:0007669"/>
    <property type="project" value="InterPro"/>
</dbReference>
<dbReference type="InterPro" id="IPR036388">
    <property type="entry name" value="WH-like_DNA-bd_sf"/>
</dbReference>
<dbReference type="EMBL" id="QRAP01000005">
    <property type="protein sequence ID" value="RDK90915.1"/>
    <property type="molecule type" value="Genomic_DNA"/>
</dbReference>
<keyword evidence="4" id="KW-1185">Reference proteome</keyword>
<dbReference type="InterPro" id="IPR016032">
    <property type="entry name" value="Sig_transdc_resp-reg_C-effctor"/>
</dbReference>
<gene>
    <name evidence="3" type="ORF">C8D90_105198</name>
</gene>
<dbReference type="AlphaFoldDB" id="A0A370QQC9"/>
<evidence type="ECO:0000313" key="3">
    <source>
        <dbReference type="EMBL" id="RDK90915.1"/>
    </source>
</evidence>
<keyword evidence="1" id="KW-0238">DNA-binding</keyword>
<dbReference type="Proteomes" id="UP000254848">
    <property type="component" value="Unassembled WGS sequence"/>
</dbReference>
<dbReference type="Pfam" id="PF00196">
    <property type="entry name" value="GerE"/>
    <property type="match status" value="1"/>
</dbReference>
<evidence type="ECO:0000313" key="4">
    <source>
        <dbReference type="Proteomes" id="UP000254848"/>
    </source>
</evidence>
<accession>A0A370QQC9</accession>
<comment type="caution">
    <text evidence="3">The sequence shown here is derived from an EMBL/GenBank/DDBJ whole genome shotgun (WGS) entry which is preliminary data.</text>
</comment>
<protein>
    <submittedName>
        <fullName evidence="3">Regulatory LuxR family protein</fullName>
    </submittedName>
</protein>
<evidence type="ECO:0000259" key="2">
    <source>
        <dbReference type="SMART" id="SM00421"/>
    </source>
</evidence>
<dbReference type="RefSeq" id="WP_230473015.1">
    <property type="nucleotide sequence ID" value="NZ_QRAP01000005.1"/>
</dbReference>
<dbReference type="InterPro" id="IPR000792">
    <property type="entry name" value="Tscrpt_reg_LuxR_C"/>
</dbReference>
<evidence type="ECO:0000256" key="1">
    <source>
        <dbReference type="ARBA" id="ARBA00023125"/>
    </source>
</evidence>
<reference evidence="3 4" key="1">
    <citation type="submission" date="2018-07" db="EMBL/GenBank/DDBJ databases">
        <title>Genomic Encyclopedia of Type Strains, Phase IV (KMG-IV): sequencing the most valuable type-strain genomes for metagenomic binning, comparative biology and taxonomic classification.</title>
        <authorList>
            <person name="Goeker M."/>
        </authorList>
    </citation>
    <scope>NUCLEOTIDE SEQUENCE [LARGE SCALE GENOMIC DNA]</scope>
    <source>
        <strain evidence="3 4">DSM 103736</strain>
    </source>
</reference>
<name>A0A370QQC9_9GAMM</name>
<feature type="domain" description="HTH luxR-type" evidence="2">
    <location>
        <begin position="27"/>
        <end position="84"/>
    </location>
</feature>
<sequence>MFTPENVATTMVNALRNCRKTSASKQPARFTRRECCVTQALLSGQNVSHVARVMGKDIRTISAYKQSVLDKMKMVHSGELQVLGGNLMAAEVKQREGME</sequence>